<dbReference type="PROSITE" id="PS01209">
    <property type="entry name" value="LDLRA_1"/>
    <property type="match status" value="3"/>
</dbReference>
<keyword evidence="3 7" id="KW-0645">Protease</keyword>
<dbReference type="PANTHER" id="PTHR24258">
    <property type="entry name" value="SERINE PROTEASE-RELATED"/>
    <property type="match status" value="1"/>
</dbReference>
<feature type="disulfide bond" evidence="2">
    <location>
        <begin position="1424"/>
        <end position="1439"/>
    </location>
</feature>
<feature type="disulfide bond" evidence="2">
    <location>
        <begin position="1495"/>
        <end position="1510"/>
    </location>
</feature>
<dbReference type="SUPFAM" id="SSF57424">
    <property type="entry name" value="LDL receptor-like module"/>
    <property type="match status" value="3"/>
</dbReference>
<comment type="caution">
    <text evidence="2">Lacks conserved residue(s) required for the propagation of feature annotation.</text>
</comment>
<organism evidence="7">
    <name type="scientific">Melanaphis sacchari</name>
    <dbReference type="NCBI Taxonomy" id="742174"/>
    <lineage>
        <taxon>Eukaryota</taxon>
        <taxon>Metazoa</taxon>
        <taxon>Ecdysozoa</taxon>
        <taxon>Arthropoda</taxon>
        <taxon>Hexapoda</taxon>
        <taxon>Insecta</taxon>
        <taxon>Pterygota</taxon>
        <taxon>Neoptera</taxon>
        <taxon>Paraneoptera</taxon>
        <taxon>Hemiptera</taxon>
        <taxon>Sternorrhyncha</taxon>
        <taxon>Aphidomorpha</taxon>
        <taxon>Aphidoidea</taxon>
        <taxon>Aphididae</taxon>
        <taxon>Aphidini</taxon>
        <taxon>Melanaphis</taxon>
    </lineage>
</organism>
<keyword evidence="1 2" id="KW-1015">Disulfide bond</keyword>
<evidence type="ECO:0000256" key="2">
    <source>
        <dbReference type="PROSITE-ProRule" id="PRU00124"/>
    </source>
</evidence>
<dbReference type="InterPro" id="IPR009003">
    <property type="entry name" value="Peptidase_S1_PA"/>
</dbReference>
<dbReference type="FunFam" id="2.40.10.10:FF:000111">
    <property type="entry name" value="Blast:Serine protease nudel"/>
    <property type="match status" value="1"/>
</dbReference>
<dbReference type="InterPro" id="IPR043504">
    <property type="entry name" value="Peptidase_S1_PA_chymotrypsin"/>
</dbReference>
<dbReference type="PROSITE" id="PS50240">
    <property type="entry name" value="TRYPSIN_DOM"/>
    <property type="match status" value="1"/>
</dbReference>
<dbReference type="Gene3D" id="4.10.400.10">
    <property type="entry name" value="Low-density Lipoprotein Receptor"/>
    <property type="match status" value="5"/>
</dbReference>
<dbReference type="GO" id="GO:0004252">
    <property type="term" value="F:serine-type endopeptidase activity"/>
    <property type="evidence" value="ECO:0007669"/>
    <property type="project" value="InterPro"/>
</dbReference>
<feature type="disulfide bond" evidence="2">
    <location>
        <begin position="1272"/>
        <end position="1287"/>
    </location>
</feature>
<accession>A0A2H8TQQ6</accession>
<keyword evidence="3" id="KW-0378">Hydrolase</keyword>
<sequence>MSSTNSTKLNLLYKKNMPFWKRKCFILSVLISTALIGLSIFFVVNDIFNQGRILNTNINLNDTSPSPLNVSSNKIPNIGQLKIRHYRTVLDDVHEQEISVSCELNNRIIKLKNEIERLYNSLTRLDTQFNREKRGLYETTTIVDCVQMKGKFNKIYEDLNRISKALSMIDNNGICRCKCPLDTITMVDTTTEVTRSTEIPFDKVTFASGNLNEHTPSTIEKIKESKKITIPNNKPQSVTNQFRSISDHEIITTTSAGENEFTTALLSTLEDTTIQRDNIGTVDTKGDLSPEMSNMVTNSIKLKDNDQITIEPQILYHTEIITNNYVNLQTHITSDMPTSSTDIMDLNETVQTTELNNDRLSTAQQKELNREVILKITTENENISESTTEILESENNHNNTYITETTPESIFENENTSKLTISRSEPDNNYDVAYNTETTSESTSENENILGSTTEILKLDNNYSKTYTTETTSKSTYENENFSVLTIEISELDNSYSKTYVTETTSESISKIENTFDSITETPKPNDNNYNNYNNTNVTERTVDLIFDNEKITEMSTSNKNDENIVVKERTSSEDRENHDDKQKNEQNTNHSTIIGNTNVENLNHSNLSNKGDDKSTLQQLEVIQQQVLPKSYPICFYPVPCSPNLVNYQQNKQDMNKNTIQYSAQSLNTYKKKPPVATVIQNDYPVLLICRTDVVCSVADFAGQSNRLHCMYSVNVNKNNEYTSNQTIKNNDNRTKNASVTRAKSARNNDDILTGNLECPSNTFPCVDNSGCVDTENWCDGRIHCNDASDESQCNCKQRIDKDKLCDGYYDCPSGEDELGCFGCNNETFSCGDWDIVSQRSSCFERQNRCDYIKNCPNGRDEEECTLLSRHLENPNQIFFISYSSGYLHHNWKGNWYPMCGNDNIDTWAEKACTVESGEMSKPNKIQFINELTTYDGPYINIDKNNQIILSNECKQQGIFVECEQEICGIRSDLKFNKNIDPDRLRRSSYLESSNNITSRFTRSKDPRVVGGVASNPGAWPWLIALYQDGIFHCGGVILNDQWVLTAAHCVNQYNKHFYEVQAGILRRFSFSPMEQSRIVTHAIIHTQYSRSTMENDLAVLRLDRGLEFNRWVRPVCLPDNKLNWIPFPGTMCTAVGWGATVEHGPDPDNMREVEVPILAECTHKSDIEGKEICAGYLSGGHDTCQGDSGGPLLCREPNNLNKWYVAGIVSHGEGCARPMEPGVYTRVALYMDWIIKATEEFNLPLDRPLQYCPGIRCNTGKQCIPTKRQCDKYVDCMNAEDEQNCDYTGSQYHVNLYRSRNTDRSNLKYSKLKSAGQPSRDFNTNFTVTNSKRTPTTVAFVGTISTPLPKYDVNTTSQDRDLVKIENRTTDAVIEGKINSNNITRLNDTVFNALRQLFDNQFTEETFSCKRISQVVLSNHRCDGTVDCEDGTDEESCDCKTRLANMYNSSAICDGVVDCHDGADEAGCVTPKCKTDETTCGWPIKCIKRKAWCNGHVDCIDGSDEKHCGNYNRVGKMSNAPKYLRLM</sequence>
<feature type="region of interest" description="Disordered" evidence="4">
    <location>
        <begin position="555"/>
        <end position="594"/>
    </location>
</feature>
<dbReference type="OrthoDB" id="10016557at2759"/>
<dbReference type="InterPro" id="IPR002172">
    <property type="entry name" value="LDrepeatLR_classA_rpt"/>
</dbReference>
<dbReference type="PANTHER" id="PTHR24258:SF140">
    <property type="entry name" value="BCDNA.GH08420-RELATED"/>
    <property type="match status" value="1"/>
</dbReference>
<keyword evidence="5" id="KW-1133">Transmembrane helix</keyword>
<evidence type="ECO:0000256" key="1">
    <source>
        <dbReference type="ARBA" id="ARBA00023157"/>
    </source>
</evidence>
<evidence type="ECO:0000259" key="6">
    <source>
        <dbReference type="PROSITE" id="PS50240"/>
    </source>
</evidence>
<dbReference type="Pfam" id="PF00089">
    <property type="entry name" value="Trypsin"/>
    <property type="match status" value="1"/>
</dbReference>
<dbReference type="GO" id="GO:0006508">
    <property type="term" value="P:proteolysis"/>
    <property type="evidence" value="ECO:0007669"/>
    <property type="project" value="UniProtKB-KW"/>
</dbReference>
<feature type="domain" description="Peptidase S1" evidence="6">
    <location>
        <begin position="1010"/>
        <end position="1241"/>
    </location>
</feature>
<dbReference type="SMART" id="SM00020">
    <property type="entry name" value="Tryp_SPc"/>
    <property type="match status" value="1"/>
</dbReference>
<dbReference type="Pfam" id="PF00057">
    <property type="entry name" value="Ldl_recept_a"/>
    <property type="match status" value="2"/>
</dbReference>
<dbReference type="InterPro" id="IPR036055">
    <property type="entry name" value="LDL_receptor-like_sf"/>
</dbReference>
<dbReference type="PROSITE" id="PS00135">
    <property type="entry name" value="TRYPSIN_SER"/>
    <property type="match status" value="1"/>
</dbReference>
<gene>
    <name evidence="7" type="primary">ndl</name>
</gene>
<dbReference type="InterPro" id="IPR001254">
    <property type="entry name" value="Trypsin_dom"/>
</dbReference>
<dbReference type="Gene3D" id="2.40.10.10">
    <property type="entry name" value="Trypsin-like serine proteases"/>
    <property type="match status" value="1"/>
</dbReference>
<dbReference type="PROSITE" id="PS50068">
    <property type="entry name" value="LDLRA_2"/>
    <property type="match status" value="5"/>
</dbReference>
<feature type="disulfide bond" evidence="2">
    <location>
        <begin position="851"/>
        <end position="866"/>
    </location>
</feature>
<feature type="compositionally biased region" description="Basic and acidic residues" evidence="4">
    <location>
        <begin position="560"/>
        <end position="585"/>
    </location>
</feature>
<dbReference type="PRINTS" id="PR00261">
    <property type="entry name" value="LDLRECEPTOR"/>
</dbReference>
<dbReference type="InterPro" id="IPR023415">
    <property type="entry name" value="LDLR_class-A_CS"/>
</dbReference>
<dbReference type="InterPro" id="IPR033116">
    <property type="entry name" value="TRYPSIN_SER"/>
</dbReference>
<evidence type="ECO:0000256" key="5">
    <source>
        <dbReference type="SAM" id="Phobius"/>
    </source>
</evidence>
<evidence type="ECO:0000256" key="3">
    <source>
        <dbReference type="RuleBase" id="RU363034"/>
    </source>
</evidence>
<keyword evidence="5" id="KW-0812">Transmembrane</keyword>
<dbReference type="PROSITE" id="PS00134">
    <property type="entry name" value="TRYPSIN_HIS"/>
    <property type="match status" value="1"/>
</dbReference>
<dbReference type="CDD" id="cd00190">
    <property type="entry name" value="Tryp_SPc"/>
    <property type="match status" value="1"/>
</dbReference>
<protein>
    <submittedName>
        <fullName evidence="7">Serine protease nudel</fullName>
    </submittedName>
</protein>
<proteinExistence type="predicted"/>
<dbReference type="InterPro" id="IPR018114">
    <property type="entry name" value="TRYPSIN_HIS"/>
</dbReference>
<evidence type="ECO:0000256" key="4">
    <source>
        <dbReference type="SAM" id="MobiDB-lite"/>
    </source>
</evidence>
<keyword evidence="5" id="KW-0472">Membrane</keyword>
<feature type="transmembrane region" description="Helical" evidence="5">
    <location>
        <begin position="24"/>
        <end position="44"/>
    </location>
</feature>
<dbReference type="EMBL" id="GFXV01004525">
    <property type="protein sequence ID" value="MBW16330.1"/>
    <property type="molecule type" value="Transcribed_RNA"/>
</dbReference>
<feature type="disulfide bond" evidence="2">
    <location>
        <begin position="780"/>
        <end position="795"/>
    </location>
</feature>
<keyword evidence="3" id="KW-0720">Serine protease</keyword>
<dbReference type="SMART" id="SM00192">
    <property type="entry name" value="LDLa"/>
    <property type="match status" value="7"/>
</dbReference>
<dbReference type="SUPFAM" id="SSF50494">
    <property type="entry name" value="Trypsin-like serine proteases"/>
    <property type="match status" value="1"/>
</dbReference>
<name>A0A2H8TQQ6_9HEMI</name>
<reference evidence="7" key="1">
    <citation type="submission" date="2017-10" db="EMBL/GenBank/DDBJ databases">
        <title>Transcriptome Assembly of Sugarcane Aphid Adults.</title>
        <authorList>
            <person name="Scully E.D."/>
            <person name="Palmer N.A."/>
            <person name="Geib S.M."/>
            <person name="Sarath G."/>
            <person name="Sattler S.E."/>
        </authorList>
    </citation>
    <scope>NUCLEOTIDE SEQUENCE</scope>
    <source>
        <tissue evidence="7">Whole body</tissue>
    </source>
</reference>
<dbReference type="CDD" id="cd00112">
    <property type="entry name" value="LDLa"/>
    <property type="match status" value="6"/>
</dbReference>
<evidence type="ECO:0000313" key="7">
    <source>
        <dbReference type="EMBL" id="MBW16330.1"/>
    </source>
</evidence>